<feature type="binding site" evidence="7">
    <location>
        <begin position="10"/>
        <end position="15"/>
    </location>
    <ligand>
        <name>ATP</name>
        <dbReference type="ChEBI" id="CHEBI:30616"/>
    </ligand>
</feature>
<dbReference type="GO" id="GO:0009423">
    <property type="term" value="P:chorismate biosynthetic process"/>
    <property type="evidence" value="ECO:0007669"/>
    <property type="project" value="UniProtKB-UniRule"/>
</dbReference>
<evidence type="ECO:0000256" key="3">
    <source>
        <dbReference type="ARBA" id="ARBA00022741"/>
    </source>
</evidence>
<dbReference type="EMBL" id="SNYI01000002">
    <property type="protein sequence ID" value="TDQ30922.1"/>
    <property type="molecule type" value="Genomic_DNA"/>
</dbReference>
<sequence length="170" mass="19116">MKIVLLGYMGSGKSTVGKKLAAQLGIPFTDLDDYIEESLGNSIPEIFLNKGEIFFRKQEHLYLRKILESEGDKVIALGGGTPCYSNNMNLILEKTPHVFYLSVPIPELNARLLTGKADRPLIRDLKDEELPEFIGKHLFERRNYYSLATHTIQAGGKEVHELVSEIVTLL</sequence>
<reference evidence="8 9" key="1">
    <citation type="submission" date="2019-03" db="EMBL/GenBank/DDBJ databases">
        <title>Genomic Encyclopedia of Archaeal and Bacterial Type Strains, Phase II (KMG-II): from individual species to whole genera.</title>
        <authorList>
            <person name="Goeker M."/>
        </authorList>
    </citation>
    <scope>NUCLEOTIDE SEQUENCE [LARGE SCALE GENOMIC DNA]</scope>
    <source>
        <strain evidence="8 9">DSM 18435</strain>
    </source>
</reference>
<comment type="catalytic activity">
    <reaction evidence="7">
        <text>shikimate + ATP = 3-phosphoshikimate + ADP + H(+)</text>
        <dbReference type="Rhea" id="RHEA:13121"/>
        <dbReference type="ChEBI" id="CHEBI:15378"/>
        <dbReference type="ChEBI" id="CHEBI:30616"/>
        <dbReference type="ChEBI" id="CHEBI:36208"/>
        <dbReference type="ChEBI" id="CHEBI:145989"/>
        <dbReference type="ChEBI" id="CHEBI:456216"/>
        <dbReference type="EC" id="2.7.1.71"/>
    </reaction>
</comment>
<dbReference type="GO" id="GO:0009073">
    <property type="term" value="P:aromatic amino acid family biosynthetic process"/>
    <property type="evidence" value="ECO:0007669"/>
    <property type="project" value="UniProtKB-KW"/>
</dbReference>
<accession>A0A4R6TKF0</accession>
<dbReference type="GO" id="GO:0000287">
    <property type="term" value="F:magnesium ion binding"/>
    <property type="evidence" value="ECO:0007669"/>
    <property type="project" value="UniProtKB-UniRule"/>
</dbReference>
<dbReference type="Gene3D" id="3.40.50.300">
    <property type="entry name" value="P-loop containing nucleotide triphosphate hydrolases"/>
    <property type="match status" value="1"/>
</dbReference>
<keyword evidence="3 7" id="KW-0547">Nucleotide-binding</keyword>
<dbReference type="EC" id="2.7.1.71" evidence="7"/>
<keyword evidence="7" id="KW-0479">Metal-binding</keyword>
<proteinExistence type="inferred from homology"/>
<comment type="caution">
    <text evidence="7">Lacks conserved residue(s) required for the propagation of feature annotation.</text>
</comment>
<evidence type="ECO:0000256" key="4">
    <source>
        <dbReference type="ARBA" id="ARBA00022777"/>
    </source>
</evidence>
<dbReference type="GO" id="GO:0005829">
    <property type="term" value="C:cytosol"/>
    <property type="evidence" value="ECO:0007669"/>
    <property type="project" value="TreeGrafter"/>
</dbReference>
<dbReference type="InterPro" id="IPR000623">
    <property type="entry name" value="Shikimate_kinase/TSH1"/>
</dbReference>
<keyword evidence="4 7" id="KW-0418">Kinase</keyword>
<dbReference type="AlphaFoldDB" id="A0A4R6TKF0"/>
<dbReference type="PRINTS" id="PR01100">
    <property type="entry name" value="SHIKIMTKNASE"/>
</dbReference>
<evidence type="ECO:0000256" key="6">
    <source>
        <dbReference type="ARBA" id="ARBA00023141"/>
    </source>
</evidence>
<organism evidence="8 9">
    <name type="scientific">Zeaxanthinibacter enoshimensis</name>
    <dbReference type="NCBI Taxonomy" id="392009"/>
    <lineage>
        <taxon>Bacteria</taxon>
        <taxon>Pseudomonadati</taxon>
        <taxon>Bacteroidota</taxon>
        <taxon>Flavobacteriia</taxon>
        <taxon>Flavobacteriales</taxon>
        <taxon>Flavobacteriaceae</taxon>
        <taxon>Zeaxanthinibacter</taxon>
    </lineage>
</organism>
<feature type="binding site" evidence="7">
    <location>
        <position position="79"/>
    </location>
    <ligand>
        <name>substrate</name>
    </ligand>
</feature>
<dbReference type="InterPro" id="IPR031322">
    <property type="entry name" value="Shikimate/glucono_kinase"/>
</dbReference>
<dbReference type="InterPro" id="IPR027417">
    <property type="entry name" value="P-loop_NTPase"/>
</dbReference>
<dbReference type="OrthoDB" id="9800332at2"/>
<feature type="binding site" evidence="7">
    <location>
        <position position="141"/>
    </location>
    <ligand>
        <name>substrate</name>
    </ligand>
</feature>
<keyword evidence="6 7" id="KW-0057">Aromatic amino acid biosynthesis</keyword>
<keyword evidence="9" id="KW-1185">Reference proteome</keyword>
<keyword evidence="7" id="KW-0963">Cytoplasm</keyword>
<keyword evidence="7" id="KW-0460">Magnesium</keyword>
<keyword evidence="1 7" id="KW-0028">Amino-acid biosynthesis</keyword>
<evidence type="ECO:0000256" key="2">
    <source>
        <dbReference type="ARBA" id="ARBA00022679"/>
    </source>
</evidence>
<dbReference type="GO" id="GO:0004765">
    <property type="term" value="F:shikimate kinase activity"/>
    <property type="evidence" value="ECO:0007669"/>
    <property type="project" value="UniProtKB-UniRule"/>
</dbReference>
<keyword evidence="5 7" id="KW-0067">ATP-binding</keyword>
<comment type="pathway">
    <text evidence="7">Metabolic intermediate biosynthesis; chorismate biosynthesis; chorismate from D-erythrose 4-phosphate and phosphoenolpyruvate: step 5/7.</text>
</comment>
<protein>
    <recommendedName>
        <fullName evidence="7">Shikimate kinase</fullName>
        <shortName evidence="7">SK</shortName>
        <ecNumber evidence="7">2.7.1.71</ecNumber>
    </recommendedName>
</protein>
<dbReference type="HAMAP" id="MF_00109">
    <property type="entry name" value="Shikimate_kinase"/>
    <property type="match status" value="1"/>
</dbReference>
<evidence type="ECO:0000313" key="9">
    <source>
        <dbReference type="Proteomes" id="UP000295468"/>
    </source>
</evidence>
<dbReference type="UniPathway" id="UPA00053">
    <property type="reaction ID" value="UER00088"/>
</dbReference>
<evidence type="ECO:0000313" key="8">
    <source>
        <dbReference type="EMBL" id="TDQ30922.1"/>
    </source>
</evidence>
<comment type="subunit">
    <text evidence="7">Monomer.</text>
</comment>
<name>A0A4R6TKF0_9FLAO</name>
<dbReference type="SUPFAM" id="SSF52540">
    <property type="entry name" value="P-loop containing nucleoside triphosphate hydrolases"/>
    <property type="match status" value="1"/>
</dbReference>
<feature type="binding site" evidence="7">
    <location>
        <position position="14"/>
    </location>
    <ligand>
        <name>Mg(2+)</name>
        <dbReference type="ChEBI" id="CHEBI:18420"/>
    </ligand>
</feature>
<evidence type="ECO:0000256" key="1">
    <source>
        <dbReference type="ARBA" id="ARBA00022605"/>
    </source>
</evidence>
<feature type="binding site" evidence="7">
    <location>
        <position position="119"/>
    </location>
    <ligand>
        <name>ATP</name>
        <dbReference type="ChEBI" id="CHEBI:30616"/>
    </ligand>
</feature>
<gene>
    <name evidence="7" type="primary">aroK</name>
    <name evidence="8" type="ORF">CLV82_1620</name>
</gene>
<dbReference type="GO" id="GO:0008652">
    <property type="term" value="P:amino acid biosynthetic process"/>
    <property type="evidence" value="ECO:0007669"/>
    <property type="project" value="UniProtKB-KW"/>
</dbReference>
<comment type="function">
    <text evidence="7">Catalyzes the specific phosphorylation of the 3-hydroxyl group of shikimic acid using ATP as a cosubstrate.</text>
</comment>
<comment type="caution">
    <text evidence="8">The sequence shown here is derived from an EMBL/GenBank/DDBJ whole genome shotgun (WGS) entry which is preliminary data.</text>
</comment>
<evidence type="ECO:0000256" key="5">
    <source>
        <dbReference type="ARBA" id="ARBA00022840"/>
    </source>
</evidence>
<keyword evidence="2 7" id="KW-0808">Transferase</keyword>
<dbReference type="PANTHER" id="PTHR21087">
    <property type="entry name" value="SHIKIMATE KINASE"/>
    <property type="match status" value="1"/>
</dbReference>
<dbReference type="GO" id="GO:0005524">
    <property type="term" value="F:ATP binding"/>
    <property type="evidence" value="ECO:0007669"/>
    <property type="project" value="UniProtKB-UniRule"/>
</dbReference>
<dbReference type="CDD" id="cd00464">
    <property type="entry name" value="SK"/>
    <property type="match status" value="1"/>
</dbReference>
<evidence type="ECO:0000256" key="7">
    <source>
        <dbReference type="HAMAP-Rule" id="MF_00109"/>
    </source>
</evidence>
<dbReference type="Proteomes" id="UP000295468">
    <property type="component" value="Unassembled WGS sequence"/>
</dbReference>
<comment type="cofactor">
    <cofactor evidence="7">
        <name>Mg(2+)</name>
        <dbReference type="ChEBI" id="CHEBI:18420"/>
    </cofactor>
    <text evidence="7">Binds 1 Mg(2+) ion per subunit.</text>
</comment>
<dbReference type="RefSeq" id="WP_133643792.1">
    <property type="nucleotide sequence ID" value="NZ_SNYI01000002.1"/>
</dbReference>
<comment type="similarity">
    <text evidence="7">Belongs to the shikimate kinase family.</text>
</comment>
<comment type="subcellular location">
    <subcellularLocation>
        <location evidence="7">Cytoplasm</location>
    </subcellularLocation>
</comment>
<dbReference type="Pfam" id="PF01202">
    <property type="entry name" value="SKI"/>
    <property type="match status" value="1"/>
</dbReference>
<feature type="binding site" evidence="7">
    <location>
        <position position="56"/>
    </location>
    <ligand>
        <name>substrate</name>
    </ligand>
</feature>
<dbReference type="PANTHER" id="PTHR21087:SF16">
    <property type="entry name" value="SHIKIMATE KINASE 1, CHLOROPLASTIC"/>
    <property type="match status" value="1"/>
</dbReference>
<feature type="binding site" evidence="7">
    <location>
        <position position="32"/>
    </location>
    <ligand>
        <name>substrate</name>
    </ligand>
</feature>